<accession>A0A2D0KYZ1</accession>
<dbReference type="Proteomes" id="UP000221101">
    <property type="component" value="Unassembled WGS sequence"/>
</dbReference>
<evidence type="ECO:0000256" key="1">
    <source>
        <dbReference type="SAM" id="MobiDB-lite"/>
    </source>
</evidence>
<dbReference type="AlphaFoldDB" id="A0A2D0KYZ1"/>
<dbReference type="EMBL" id="NJCX01000042">
    <property type="protein sequence ID" value="PHM68666.1"/>
    <property type="molecule type" value="Genomic_DNA"/>
</dbReference>
<protein>
    <submittedName>
        <fullName evidence="2">Uncharacterized protein</fullName>
    </submittedName>
</protein>
<name>A0A2D0KYZ1_9GAMM</name>
<evidence type="ECO:0000313" key="3">
    <source>
        <dbReference type="Proteomes" id="UP000221101"/>
    </source>
</evidence>
<reference evidence="2 3" key="1">
    <citation type="journal article" date="2017" name="Nat. Microbiol.">
        <title>Natural product diversity associated with the nematode symbionts Photorhabdus and Xenorhabdus.</title>
        <authorList>
            <person name="Tobias N.J."/>
            <person name="Wolff H."/>
            <person name="Djahanschiri B."/>
            <person name="Grundmann F."/>
            <person name="Kronenwerth M."/>
            <person name="Shi Y.M."/>
            <person name="Simonyi S."/>
            <person name="Grun P."/>
            <person name="Shapiro-Ilan D."/>
            <person name="Pidot S.J."/>
            <person name="Stinear T.P."/>
            <person name="Ebersberger I."/>
            <person name="Bode H.B."/>
        </authorList>
    </citation>
    <scope>NUCLEOTIDE SEQUENCE [LARGE SCALE GENOMIC DNA]</scope>
    <source>
        <strain evidence="2 3">DSM 17907</strain>
    </source>
</reference>
<comment type="caution">
    <text evidence="2">The sequence shown here is derived from an EMBL/GenBank/DDBJ whole genome shotgun (WGS) entry which is preliminary data.</text>
</comment>
<keyword evidence="3" id="KW-1185">Reference proteome</keyword>
<gene>
    <name evidence="2" type="ORF">Xkoz_03646</name>
</gene>
<evidence type="ECO:0000313" key="2">
    <source>
        <dbReference type="EMBL" id="PHM68666.1"/>
    </source>
</evidence>
<proteinExistence type="predicted"/>
<organism evidence="2 3">
    <name type="scientific">Xenorhabdus kozodoii</name>
    <dbReference type="NCBI Taxonomy" id="351676"/>
    <lineage>
        <taxon>Bacteria</taxon>
        <taxon>Pseudomonadati</taxon>
        <taxon>Pseudomonadota</taxon>
        <taxon>Gammaproteobacteria</taxon>
        <taxon>Enterobacterales</taxon>
        <taxon>Morganellaceae</taxon>
        <taxon>Xenorhabdus</taxon>
    </lineage>
</organism>
<sequence>MMEQDPCLQRCQRIDILHIGRTAHNRGNKGINVDLGQGSQRQHIGRDSRTTFGDTVGGHDKGADVTLDSLSHIDEDRRDKHAANIELPAQMTQRFDQTDNHQGMAAEFKEVVMAADLFQSQ</sequence>
<feature type="region of interest" description="Disordered" evidence="1">
    <location>
        <begin position="25"/>
        <end position="63"/>
    </location>
</feature>